<dbReference type="GO" id="GO:0001614">
    <property type="term" value="F:purinergic nucleotide receptor activity"/>
    <property type="evidence" value="ECO:0007669"/>
    <property type="project" value="InterPro"/>
</dbReference>
<evidence type="ECO:0000256" key="12">
    <source>
        <dbReference type="ARBA" id="ARBA00023303"/>
    </source>
</evidence>
<dbReference type="GO" id="GO:0070588">
    <property type="term" value="P:calcium ion transmembrane transport"/>
    <property type="evidence" value="ECO:0007669"/>
    <property type="project" value="TreeGrafter"/>
</dbReference>
<dbReference type="GO" id="GO:0033198">
    <property type="term" value="P:response to ATP"/>
    <property type="evidence" value="ECO:0007669"/>
    <property type="project" value="InterPro"/>
</dbReference>
<feature type="disulfide bond" evidence="15">
    <location>
        <begin position="126"/>
        <end position="153"/>
    </location>
</feature>
<evidence type="ECO:0000256" key="3">
    <source>
        <dbReference type="ARBA" id="ARBA00022448"/>
    </source>
</evidence>
<evidence type="ECO:0000256" key="14">
    <source>
        <dbReference type="PIRSR" id="PIRSR005713-1"/>
    </source>
</evidence>
<feature type="disulfide bond" evidence="15">
    <location>
        <begin position="120"/>
        <end position="143"/>
    </location>
</feature>
<comment type="caution">
    <text evidence="17">The sequence shown here is derived from an EMBL/GenBank/DDBJ whole genome shotgun (WGS) entry which is preliminary data.</text>
</comment>
<feature type="disulfide bond" evidence="15">
    <location>
        <begin position="184"/>
        <end position="194"/>
    </location>
</feature>
<dbReference type="STRING" id="623744.A0A553RJ61"/>
<dbReference type="Gene3D" id="2.60.490.10">
    <property type="entry name" value="atp-gated p2x4 ion channel domain"/>
    <property type="match status" value="2"/>
</dbReference>
<dbReference type="AlphaFoldDB" id="A0A553RJ61"/>
<dbReference type="GO" id="GO:0005886">
    <property type="term" value="C:plasma membrane"/>
    <property type="evidence" value="ECO:0007669"/>
    <property type="project" value="UniProtKB-SubCell"/>
</dbReference>
<evidence type="ECO:0000256" key="5">
    <source>
        <dbReference type="ARBA" id="ARBA00022692"/>
    </source>
</evidence>
<keyword evidence="9 15" id="KW-1015">Disulfide bond</keyword>
<accession>A0A553RJ61</accession>
<evidence type="ECO:0000256" key="1">
    <source>
        <dbReference type="ARBA" id="ARBA00004651"/>
    </source>
</evidence>
<dbReference type="PIRSF" id="PIRSF005713">
    <property type="entry name" value="P2X_purinoceptor"/>
    <property type="match status" value="1"/>
</dbReference>
<evidence type="ECO:0000256" key="15">
    <source>
        <dbReference type="PIRSR" id="PIRSR005713-2"/>
    </source>
</evidence>
<feature type="transmembrane region" description="Helical" evidence="16">
    <location>
        <begin position="24"/>
        <end position="43"/>
    </location>
</feature>
<gene>
    <name evidence="17" type="ORF">DNTS_030445</name>
</gene>
<dbReference type="InterPro" id="IPR053792">
    <property type="entry name" value="P2X_RECEPTOR_CS"/>
</dbReference>
<dbReference type="Pfam" id="PF00864">
    <property type="entry name" value="P2X_receptor"/>
    <property type="match status" value="2"/>
</dbReference>
<comment type="function">
    <text evidence="16">Receptor for ATP that acts as a ligand-gated ion channel.</text>
</comment>
<feature type="binding site" evidence="14">
    <location>
        <begin position="61"/>
        <end position="63"/>
    </location>
    <ligand>
        <name>ATP</name>
        <dbReference type="ChEBI" id="CHEBI:30616"/>
        <note>ligand shared between two neighboring subunits of the homotrimer</note>
    </ligand>
</feature>
<dbReference type="OrthoDB" id="494673at2759"/>
<feature type="disulfide bond" evidence="15">
    <location>
        <begin position="110"/>
        <end position="159"/>
    </location>
</feature>
<keyword evidence="4" id="KW-1003">Cell membrane</keyword>
<evidence type="ECO:0000256" key="10">
    <source>
        <dbReference type="ARBA" id="ARBA00023180"/>
    </source>
</evidence>
<feature type="binding site" evidence="14">
    <location>
        <begin position="260"/>
        <end position="262"/>
    </location>
    <ligand>
        <name>ATP</name>
        <dbReference type="ChEBI" id="CHEBI:30616"/>
        <note>ligand shared between two neighboring subunits of the homotrimer</note>
    </ligand>
</feature>
<feature type="transmembrane region" description="Helical" evidence="16">
    <location>
        <begin position="306"/>
        <end position="323"/>
    </location>
</feature>
<keyword evidence="16" id="KW-0675">Receptor</keyword>
<keyword evidence="5 16" id="KW-0812">Transmembrane</keyword>
<evidence type="ECO:0000256" key="13">
    <source>
        <dbReference type="ARBA" id="ARBA00036634"/>
    </source>
</evidence>
<keyword evidence="10" id="KW-0325">Glycoprotein</keyword>
<evidence type="ECO:0000313" key="18">
    <source>
        <dbReference type="Proteomes" id="UP000316079"/>
    </source>
</evidence>
<keyword evidence="11" id="KW-1071">Ligand-gated ion channel</keyword>
<feature type="non-terminal residue" evidence="17">
    <location>
        <position position="1"/>
    </location>
</feature>
<evidence type="ECO:0000256" key="9">
    <source>
        <dbReference type="ARBA" id="ARBA00023157"/>
    </source>
</evidence>
<feature type="non-terminal residue" evidence="17">
    <location>
        <position position="357"/>
    </location>
</feature>
<sequence length="357" mass="40468">YWYHCFFDHATPVSLVITSKKVGFLLRLIQFSIIAYVVIYVAWYKRAYQEKDSVVGSVSMKVKGNIVTNLSMEGIHVWDNVEYSIPPQGENSFFVVTNAIVTPGQTQGSCPEIPSVFTNCQSDSDCKEGHREIRGSGVQTGKCVEFSETTKTCEIFSWCPLENDTVIPKRNILRNITSTYLRNCTFNHETHPHCPVFRLGDIVSGAGEDFKNMALKGGIIGIFIDWSCDLDFNAHSCLPKYSFRRLDNKNPENNIAPGYNFRYAKYYKNSENVETRTLIKAFGIRFEVIVFGMVGLHVFYAGKFNIVPTIVNLGAALALLNLAKLICDWFMLTCLSEGEYYAKNKFVHLKPKEENMP</sequence>
<keyword evidence="14" id="KW-0067">ATP-binding</keyword>
<keyword evidence="14" id="KW-0547">Nucleotide-binding</keyword>
<dbReference type="InterPro" id="IPR027309">
    <property type="entry name" value="P2X_extracellular_dom_sf"/>
</dbReference>
<comment type="catalytic activity">
    <reaction evidence="13">
        <text>Ca(2+)(in) = Ca(2+)(out)</text>
        <dbReference type="Rhea" id="RHEA:29671"/>
        <dbReference type="ChEBI" id="CHEBI:29108"/>
    </reaction>
</comment>
<proteinExistence type="inferred from homology"/>
<keyword evidence="18" id="KW-1185">Reference proteome</keyword>
<dbReference type="PRINTS" id="PR01307">
    <property type="entry name" value="P2XRECEPTOR"/>
</dbReference>
<evidence type="ECO:0000313" key="17">
    <source>
        <dbReference type="EMBL" id="TRZ02222.1"/>
    </source>
</evidence>
<feature type="transmembrane region" description="Helical" evidence="16">
    <location>
        <begin position="282"/>
        <end position="300"/>
    </location>
</feature>
<dbReference type="GO" id="GO:0098794">
    <property type="term" value="C:postsynapse"/>
    <property type="evidence" value="ECO:0007669"/>
    <property type="project" value="GOC"/>
</dbReference>
<dbReference type="PROSITE" id="PS01212">
    <property type="entry name" value="P2X_RECEPTOR"/>
    <property type="match status" value="1"/>
</dbReference>
<reference evidence="17 18" key="1">
    <citation type="journal article" date="2019" name="Sci. Data">
        <title>Hybrid genome assembly and annotation of Danionella translucida.</title>
        <authorList>
            <person name="Kadobianskyi M."/>
            <person name="Schulze L."/>
            <person name="Schuelke M."/>
            <person name="Judkewitz B."/>
        </authorList>
    </citation>
    <scope>NUCLEOTIDE SEQUENCE [LARGE SCALE GENOMIC DNA]</scope>
    <source>
        <strain evidence="17 18">Bolton</strain>
    </source>
</reference>
<evidence type="ECO:0000256" key="6">
    <source>
        <dbReference type="ARBA" id="ARBA00022989"/>
    </source>
</evidence>
<evidence type="ECO:0000256" key="8">
    <source>
        <dbReference type="ARBA" id="ARBA00023136"/>
    </source>
</evidence>
<dbReference type="PANTHER" id="PTHR10125">
    <property type="entry name" value="P2X PURINOCEPTOR"/>
    <property type="match status" value="1"/>
</dbReference>
<comment type="similarity">
    <text evidence="2 16">Belongs to the P2X receptor family.</text>
</comment>
<dbReference type="InterPro" id="IPR001429">
    <property type="entry name" value="P2X_purnocptor"/>
</dbReference>
<keyword evidence="6 16" id="KW-1133">Transmembrane helix</keyword>
<keyword evidence="8 16" id="KW-0472">Membrane</keyword>
<dbReference type="GO" id="GO:0005524">
    <property type="term" value="F:ATP binding"/>
    <property type="evidence" value="ECO:0007669"/>
    <property type="project" value="UniProtKB-KW"/>
</dbReference>
<dbReference type="Proteomes" id="UP000316079">
    <property type="component" value="Unassembled WGS sequence"/>
</dbReference>
<dbReference type="EMBL" id="SRMA01023997">
    <property type="protein sequence ID" value="TRZ02222.1"/>
    <property type="molecule type" value="Genomic_DNA"/>
</dbReference>
<keyword evidence="12 16" id="KW-0407">Ion channel</keyword>
<keyword evidence="3 16" id="KW-0813">Transport</keyword>
<evidence type="ECO:0000256" key="11">
    <source>
        <dbReference type="ARBA" id="ARBA00023286"/>
    </source>
</evidence>
<name>A0A553RJ61_9TELE</name>
<comment type="caution">
    <text evidence="16">Lacks conserved residue(s) required for the propagation of feature annotation.</text>
</comment>
<dbReference type="GO" id="GO:0004931">
    <property type="term" value="F:extracellularly ATP-gated monoatomic cation channel activity"/>
    <property type="evidence" value="ECO:0007669"/>
    <property type="project" value="InterPro"/>
</dbReference>
<organism evidence="17 18">
    <name type="scientific">Danionella cerebrum</name>
    <dbReference type="NCBI Taxonomy" id="2873325"/>
    <lineage>
        <taxon>Eukaryota</taxon>
        <taxon>Metazoa</taxon>
        <taxon>Chordata</taxon>
        <taxon>Craniata</taxon>
        <taxon>Vertebrata</taxon>
        <taxon>Euteleostomi</taxon>
        <taxon>Actinopterygii</taxon>
        <taxon>Neopterygii</taxon>
        <taxon>Teleostei</taxon>
        <taxon>Ostariophysi</taxon>
        <taxon>Cypriniformes</taxon>
        <taxon>Danionidae</taxon>
        <taxon>Danioninae</taxon>
        <taxon>Danionella</taxon>
    </lineage>
</organism>
<dbReference type="InterPro" id="IPR059116">
    <property type="entry name" value="P2X_receptor"/>
</dbReference>
<feature type="binding site" evidence="14">
    <location>
        <position position="280"/>
    </location>
    <ligand>
        <name>ATP</name>
        <dbReference type="ChEBI" id="CHEBI:30616"/>
        <note>ligand shared between two neighboring subunits of the homotrimer</note>
    </ligand>
</feature>
<evidence type="ECO:0000256" key="4">
    <source>
        <dbReference type="ARBA" id="ARBA00022475"/>
    </source>
</evidence>
<evidence type="ECO:0000256" key="2">
    <source>
        <dbReference type="ARBA" id="ARBA00009848"/>
    </source>
</evidence>
<comment type="subcellular location">
    <subcellularLocation>
        <location evidence="1">Cell membrane</location>
        <topology evidence="1">Multi-pass membrane protein</topology>
    </subcellularLocation>
    <subcellularLocation>
        <location evidence="16">Membrane</location>
        <topology evidence="16">Multi-pass membrane protein</topology>
    </subcellularLocation>
</comment>
<feature type="disulfide bond" evidence="15">
    <location>
        <begin position="228"/>
        <end position="237"/>
    </location>
</feature>
<evidence type="ECO:0000256" key="16">
    <source>
        <dbReference type="RuleBase" id="RU000681"/>
    </source>
</evidence>
<keyword evidence="7 16" id="KW-0406">Ion transport</keyword>
<protein>
    <recommendedName>
        <fullName evidence="16">P2X purinoceptor</fullName>
    </recommendedName>
</protein>
<dbReference type="PANTHER" id="PTHR10125:SF18">
    <property type="entry name" value="P2X PURINOCEPTOR 4"/>
    <property type="match status" value="1"/>
</dbReference>
<evidence type="ECO:0000256" key="7">
    <source>
        <dbReference type="ARBA" id="ARBA00023065"/>
    </source>
</evidence>